<evidence type="ECO:0000256" key="11">
    <source>
        <dbReference type="ARBA" id="ARBA00022763"/>
    </source>
</evidence>
<dbReference type="Pfam" id="PF00817">
    <property type="entry name" value="IMS"/>
    <property type="match status" value="1"/>
</dbReference>
<evidence type="ECO:0000256" key="10">
    <source>
        <dbReference type="ARBA" id="ARBA00022723"/>
    </source>
</evidence>
<evidence type="ECO:0000256" key="5">
    <source>
        <dbReference type="ARBA" id="ARBA00012417"/>
    </source>
</evidence>
<dbReference type="InterPro" id="IPR036643">
    <property type="entry name" value="RNApol_insert_sf"/>
</dbReference>
<keyword evidence="16" id="KW-0234">DNA repair</keyword>
<dbReference type="SUPFAM" id="SSF55257">
    <property type="entry name" value="RBP11-like subunits of RNA polymerase"/>
    <property type="match status" value="1"/>
</dbReference>
<gene>
    <name evidence="24" type="ORF">BpHYR1_051541</name>
</gene>
<organism evidence="24 25">
    <name type="scientific">Brachionus plicatilis</name>
    <name type="common">Marine rotifer</name>
    <name type="synonym">Brachionus muelleri</name>
    <dbReference type="NCBI Taxonomy" id="10195"/>
    <lineage>
        <taxon>Eukaryota</taxon>
        <taxon>Metazoa</taxon>
        <taxon>Spiralia</taxon>
        <taxon>Gnathifera</taxon>
        <taxon>Rotifera</taxon>
        <taxon>Eurotatoria</taxon>
        <taxon>Monogononta</taxon>
        <taxon>Pseudotrocha</taxon>
        <taxon>Ploima</taxon>
        <taxon>Brachionidae</taxon>
        <taxon>Brachionus</taxon>
    </lineage>
</organism>
<dbReference type="InterPro" id="IPR043128">
    <property type="entry name" value="Rev_trsase/Diguanyl_cyclase"/>
</dbReference>
<dbReference type="GO" id="GO:0003684">
    <property type="term" value="F:damaged DNA binding"/>
    <property type="evidence" value="ECO:0007669"/>
    <property type="project" value="InterPro"/>
</dbReference>
<comment type="cofactor">
    <cofactor evidence="1">
        <name>Mn(2+)</name>
        <dbReference type="ChEBI" id="CHEBI:29035"/>
    </cofactor>
</comment>
<dbReference type="InterPro" id="IPR001514">
    <property type="entry name" value="DNA-dir_RNA_pol_30-40kDasu_CS"/>
</dbReference>
<name>A0A3M7Q221_BRAPC</name>
<feature type="domain" description="UmuC" evidence="22">
    <location>
        <begin position="9"/>
        <end position="249"/>
    </location>
</feature>
<keyword evidence="14" id="KW-0460">Magnesium</keyword>
<evidence type="ECO:0000256" key="12">
    <source>
        <dbReference type="ARBA" id="ARBA00022771"/>
    </source>
</evidence>
<reference evidence="24 25" key="1">
    <citation type="journal article" date="2018" name="Sci. Rep.">
        <title>Genomic signatures of local adaptation to the degree of environmental predictability in rotifers.</title>
        <authorList>
            <person name="Franch-Gras L."/>
            <person name="Hahn C."/>
            <person name="Garcia-Roger E.M."/>
            <person name="Carmona M.J."/>
            <person name="Serra M."/>
            <person name="Gomez A."/>
        </authorList>
    </citation>
    <scope>NUCLEOTIDE SEQUENCE [LARGE SCALE GENOMIC DNA]</scope>
    <source>
        <strain evidence="24">HYR1</strain>
    </source>
</reference>
<feature type="non-terminal residue" evidence="24">
    <location>
        <position position="923"/>
    </location>
</feature>
<evidence type="ECO:0000313" key="24">
    <source>
        <dbReference type="EMBL" id="RNA05075.1"/>
    </source>
</evidence>
<dbReference type="GO" id="GO:0000428">
    <property type="term" value="C:DNA-directed RNA polymerase complex"/>
    <property type="evidence" value="ECO:0007669"/>
    <property type="project" value="UniProtKB-KW"/>
</dbReference>
<keyword evidence="17" id="KW-0539">Nucleus</keyword>
<keyword evidence="8 24" id="KW-0808">Transferase</keyword>
<dbReference type="InterPro" id="IPR036603">
    <property type="entry name" value="RBP11-like"/>
</dbReference>
<dbReference type="InterPro" id="IPR011262">
    <property type="entry name" value="DNA-dir_RNA_pol_insert"/>
</dbReference>
<evidence type="ECO:0000256" key="6">
    <source>
        <dbReference type="ARBA" id="ARBA00022083"/>
    </source>
</evidence>
<comment type="catalytic activity">
    <reaction evidence="20">
        <text>DNA(n) + a 2'-deoxyribonucleoside 5'-triphosphate = DNA(n+1) + diphosphate</text>
        <dbReference type="Rhea" id="RHEA:22508"/>
        <dbReference type="Rhea" id="RHEA-COMP:17339"/>
        <dbReference type="Rhea" id="RHEA-COMP:17340"/>
        <dbReference type="ChEBI" id="CHEBI:33019"/>
        <dbReference type="ChEBI" id="CHEBI:61560"/>
        <dbReference type="ChEBI" id="CHEBI:173112"/>
        <dbReference type="EC" id="2.7.7.7"/>
    </reaction>
</comment>
<dbReference type="FunFam" id="3.40.1170.60:FF:000003">
    <property type="entry name" value="DNA polymerase eta"/>
    <property type="match status" value="1"/>
</dbReference>
<dbReference type="SUPFAM" id="SSF56553">
    <property type="entry name" value="Insert subdomain of RNA polymerase alpha subunit"/>
    <property type="match status" value="1"/>
</dbReference>
<dbReference type="SUPFAM" id="SSF56672">
    <property type="entry name" value="DNA/RNA polymerases"/>
    <property type="match status" value="1"/>
</dbReference>
<feature type="compositionally biased region" description="Low complexity" evidence="21">
    <location>
        <begin position="468"/>
        <end position="479"/>
    </location>
</feature>
<comment type="similarity">
    <text evidence="4">Belongs to the DNA polymerase type-Y family.</text>
</comment>
<dbReference type="GO" id="GO:0003887">
    <property type="term" value="F:DNA-directed DNA polymerase activity"/>
    <property type="evidence" value="ECO:0007669"/>
    <property type="project" value="UniProtKB-EC"/>
</dbReference>
<evidence type="ECO:0000256" key="17">
    <source>
        <dbReference type="ARBA" id="ARBA00023242"/>
    </source>
</evidence>
<evidence type="ECO:0000256" key="1">
    <source>
        <dbReference type="ARBA" id="ARBA00001936"/>
    </source>
</evidence>
<keyword evidence="9 24" id="KW-0548">Nucleotidyltransferase</keyword>
<dbReference type="Proteomes" id="UP000276133">
    <property type="component" value="Unassembled WGS sequence"/>
</dbReference>
<dbReference type="InterPro" id="IPR043502">
    <property type="entry name" value="DNA/RNA_pol_sf"/>
</dbReference>
<comment type="similarity">
    <text evidence="18">Belongs to the archaeal Rpo3/eukaryotic RPB3 RNA polymerase subunit family.</text>
</comment>
<dbReference type="InterPro" id="IPR041298">
    <property type="entry name" value="UBZ3"/>
</dbReference>
<dbReference type="InterPro" id="IPR001126">
    <property type="entry name" value="UmuC"/>
</dbReference>
<evidence type="ECO:0000256" key="3">
    <source>
        <dbReference type="ARBA" id="ARBA00004123"/>
    </source>
</evidence>
<evidence type="ECO:0000256" key="18">
    <source>
        <dbReference type="ARBA" id="ARBA00025804"/>
    </source>
</evidence>
<dbReference type="GO" id="GO:0005634">
    <property type="term" value="C:nucleus"/>
    <property type="evidence" value="ECO:0007669"/>
    <property type="project" value="UniProtKB-SubCell"/>
</dbReference>
<comment type="caution">
    <text evidence="24">The sequence shown here is derived from an EMBL/GenBank/DDBJ whole genome shotgun (WGS) entry which is preliminary data.</text>
</comment>
<evidence type="ECO:0000256" key="4">
    <source>
        <dbReference type="ARBA" id="ARBA00010945"/>
    </source>
</evidence>
<dbReference type="FunFam" id="2.170.120.12:FF:000003">
    <property type="entry name" value="Dna-directed rna polymerases i and iii subunit"/>
    <property type="match status" value="1"/>
</dbReference>
<dbReference type="GO" id="GO:0005657">
    <property type="term" value="C:replication fork"/>
    <property type="evidence" value="ECO:0007669"/>
    <property type="project" value="TreeGrafter"/>
</dbReference>
<evidence type="ECO:0000256" key="8">
    <source>
        <dbReference type="ARBA" id="ARBA00022679"/>
    </source>
</evidence>
<dbReference type="InterPro" id="IPR011263">
    <property type="entry name" value="DNA-dir_RNA_pol_RpoA/D/Rpb3"/>
</dbReference>
<feature type="domain" description="UBZ3-type" evidence="23">
    <location>
        <begin position="550"/>
        <end position="584"/>
    </location>
</feature>
<dbReference type="GO" id="GO:0006351">
    <property type="term" value="P:DNA-templated transcription"/>
    <property type="evidence" value="ECO:0007669"/>
    <property type="project" value="InterPro"/>
</dbReference>
<dbReference type="GO" id="GO:0035861">
    <property type="term" value="C:site of double-strand break"/>
    <property type="evidence" value="ECO:0007669"/>
    <property type="project" value="TreeGrafter"/>
</dbReference>
<accession>A0A3M7Q221</accession>
<feature type="compositionally biased region" description="Basic and acidic residues" evidence="21">
    <location>
        <begin position="448"/>
        <end position="464"/>
    </location>
</feature>
<dbReference type="Gene3D" id="1.10.150.20">
    <property type="entry name" value="5' to 3' exonuclease, C-terminal subdomain"/>
    <property type="match status" value="1"/>
</dbReference>
<dbReference type="Gene3D" id="3.40.1170.60">
    <property type="match status" value="1"/>
</dbReference>
<dbReference type="GO" id="GO:0006281">
    <property type="term" value="P:DNA repair"/>
    <property type="evidence" value="ECO:0007669"/>
    <property type="project" value="UniProtKB-KW"/>
</dbReference>
<protein>
    <recommendedName>
        <fullName evidence="19">DNA polymerase eta</fullName>
        <ecNumber evidence="5">2.7.7.7</ecNumber>
    </recommendedName>
    <alternativeName>
        <fullName evidence="6">DNA-directed RNA polymerases I and III subunit RPAC1</fullName>
    </alternativeName>
</protein>
<dbReference type="Gene3D" id="2.170.120.12">
    <property type="entry name" value="DNA-directed RNA polymerase, insert domain"/>
    <property type="match status" value="1"/>
</dbReference>
<keyword evidence="10" id="KW-0479">Metal-binding</keyword>
<dbReference type="PANTHER" id="PTHR45873">
    <property type="entry name" value="DNA POLYMERASE ETA"/>
    <property type="match status" value="1"/>
</dbReference>
<keyword evidence="15" id="KW-0804">Transcription</keyword>
<dbReference type="STRING" id="10195.A0A3M7Q221"/>
<comment type="subcellular location">
    <subcellularLocation>
        <location evidence="3">Nucleus</location>
    </subcellularLocation>
</comment>
<feature type="region of interest" description="Disordered" evidence="21">
    <location>
        <begin position="441"/>
        <end position="481"/>
    </location>
</feature>
<evidence type="ECO:0000259" key="22">
    <source>
        <dbReference type="PROSITE" id="PS50173"/>
    </source>
</evidence>
<keyword evidence="7" id="KW-0240">DNA-directed RNA polymerase</keyword>
<dbReference type="SMART" id="SM00662">
    <property type="entry name" value="RPOLD"/>
    <property type="match status" value="1"/>
</dbReference>
<evidence type="ECO:0000256" key="16">
    <source>
        <dbReference type="ARBA" id="ARBA00023204"/>
    </source>
</evidence>
<dbReference type="InterPro" id="IPR033901">
    <property type="entry name" value="RNAPI/III_AC40"/>
</dbReference>
<dbReference type="AlphaFoldDB" id="A0A3M7Q221"/>
<dbReference type="GO" id="GO:0009411">
    <property type="term" value="P:response to UV"/>
    <property type="evidence" value="ECO:0007669"/>
    <property type="project" value="UniProtKB-ARBA"/>
</dbReference>
<evidence type="ECO:0000256" key="14">
    <source>
        <dbReference type="ARBA" id="ARBA00022842"/>
    </source>
</evidence>
<dbReference type="Gene3D" id="3.30.1360.10">
    <property type="entry name" value="RNA polymerase, RBP11-like subunit"/>
    <property type="match status" value="1"/>
</dbReference>
<dbReference type="Pfam" id="PF11799">
    <property type="entry name" value="IMS_C"/>
    <property type="match status" value="1"/>
</dbReference>
<dbReference type="PROSITE" id="PS00446">
    <property type="entry name" value="RNA_POL_D_30KD"/>
    <property type="match status" value="1"/>
</dbReference>
<dbReference type="GO" id="GO:0003899">
    <property type="term" value="F:DNA-directed RNA polymerase activity"/>
    <property type="evidence" value="ECO:0007669"/>
    <property type="project" value="InterPro"/>
</dbReference>
<comment type="cofactor">
    <cofactor evidence="2">
        <name>Mg(2+)</name>
        <dbReference type="ChEBI" id="CHEBI:18420"/>
    </cofactor>
</comment>
<dbReference type="Gene3D" id="3.30.70.270">
    <property type="match status" value="1"/>
</dbReference>
<keyword evidence="13" id="KW-0862">Zinc</keyword>
<evidence type="ECO:0000256" key="2">
    <source>
        <dbReference type="ARBA" id="ARBA00001946"/>
    </source>
</evidence>
<evidence type="ECO:0000256" key="21">
    <source>
        <dbReference type="SAM" id="MobiDB-lite"/>
    </source>
</evidence>
<dbReference type="Pfam" id="PF01000">
    <property type="entry name" value="RNA_pol_A_bac"/>
    <property type="match status" value="1"/>
</dbReference>
<dbReference type="Pfam" id="PF21704">
    <property type="entry name" value="POLH-Rev1_HhH"/>
    <property type="match status" value="1"/>
</dbReference>
<dbReference type="CDD" id="cd07032">
    <property type="entry name" value="RNAP_I_II_AC40"/>
    <property type="match status" value="1"/>
</dbReference>
<dbReference type="PANTHER" id="PTHR45873:SF1">
    <property type="entry name" value="DNA POLYMERASE ETA"/>
    <property type="match status" value="1"/>
</dbReference>
<dbReference type="InterPro" id="IPR036775">
    <property type="entry name" value="DNA_pol_Y-fam_lit_finger_sf"/>
</dbReference>
<dbReference type="InterPro" id="IPR017961">
    <property type="entry name" value="DNA_pol_Y-fam_little_finger"/>
</dbReference>
<evidence type="ECO:0000313" key="25">
    <source>
        <dbReference type="Proteomes" id="UP000276133"/>
    </source>
</evidence>
<dbReference type="EC" id="2.7.7.7" evidence="5"/>
<keyword evidence="12" id="KW-0863">Zinc-finger</keyword>
<keyword evidence="25" id="KW-1185">Reference proteome</keyword>
<evidence type="ECO:0000256" key="20">
    <source>
        <dbReference type="ARBA" id="ARBA00049244"/>
    </source>
</evidence>
<dbReference type="PROSITE" id="PS50173">
    <property type="entry name" value="UMUC"/>
    <property type="match status" value="1"/>
</dbReference>
<dbReference type="Pfam" id="PF18439">
    <property type="entry name" value="zf_UBZ"/>
    <property type="match status" value="1"/>
</dbReference>
<proteinExistence type="inferred from homology"/>
<dbReference type="SUPFAM" id="SSF100879">
    <property type="entry name" value="Lesion bypass DNA polymerase (Y-family), little finger domain"/>
    <property type="match status" value="1"/>
</dbReference>
<evidence type="ECO:0000259" key="23">
    <source>
        <dbReference type="PROSITE" id="PS51907"/>
    </source>
</evidence>
<dbReference type="InterPro" id="IPR052230">
    <property type="entry name" value="DNA_polymerase_eta"/>
</dbReference>
<dbReference type="EMBL" id="REGN01007863">
    <property type="protein sequence ID" value="RNA05075.1"/>
    <property type="molecule type" value="Genomic_DNA"/>
</dbReference>
<dbReference type="Gene3D" id="3.30.1490.100">
    <property type="entry name" value="DNA polymerase, Y-family, little finger domain"/>
    <property type="match status" value="1"/>
</dbReference>
<evidence type="ECO:0000256" key="7">
    <source>
        <dbReference type="ARBA" id="ARBA00022478"/>
    </source>
</evidence>
<evidence type="ECO:0000256" key="19">
    <source>
        <dbReference type="ARBA" id="ARBA00044975"/>
    </source>
</evidence>
<dbReference type="GO" id="GO:0042276">
    <property type="term" value="P:error-prone translesion synthesis"/>
    <property type="evidence" value="ECO:0007669"/>
    <property type="project" value="TreeGrafter"/>
</dbReference>
<dbReference type="GO" id="GO:0046983">
    <property type="term" value="F:protein dimerization activity"/>
    <property type="evidence" value="ECO:0007669"/>
    <property type="project" value="InterPro"/>
</dbReference>
<evidence type="ECO:0000256" key="13">
    <source>
        <dbReference type="ARBA" id="ARBA00022833"/>
    </source>
</evidence>
<keyword evidence="11" id="KW-0227">DNA damage</keyword>
<evidence type="ECO:0000256" key="9">
    <source>
        <dbReference type="ARBA" id="ARBA00022695"/>
    </source>
</evidence>
<dbReference type="PROSITE" id="PS51907">
    <property type="entry name" value="ZF_UBZ3"/>
    <property type="match status" value="1"/>
</dbReference>
<dbReference type="FunFam" id="1.10.150.20:FF:000014">
    <property type="entry name" value="Polymerase (DNA directed), eta"/>
    <property type="match status" value="1"/>
</dbReference>
<dbReference type="GO" id="GO:0008270">
    <property type="term" value="F:zinc ion binding"/>
    <property type="evidence" value="ECO:0007669"/>
    <property type="project" value="UniProtKB-KW"/>
</dbReference>
<dbReference type="OrthoDB" id="5723at2759"/>
<sequence length="923" mass="104481">MSRLNERVICLIDMDCFYVQVEEIEQPEYRGKPCGVSQYNPYKGGGLIAVNYEARKFGVKRGMRGEEAKKLCPDFNIFYVKEKRGKADLTKYREASQKIFEIILKHCDQVEKASIDEAYLDLTDLVMDRIKNQSIKNVRFTDSFVYGSYSLENQNDAEKNLEAWLSINSDLTRECSDVFLIIGACIVQEIRHDIRNTLGYHCSAGIAQNKTLAKLCAGLNKPNKQTILPSNSVEPLLATIPINKIKNLGGKLGAVLHEQMGLNTVGDLARQNVNDLIKCFGEKTGNWLYQVSHGIDVEPVLSRQAAKSIGCSKNFRGKLILNSRVKVDHWVRQLCEELEERLELDKKNNNRDPTLLVLHITNEAGTFSKSSQMNTSRFTASYFVSLALESLSGYNKSKSKDDWHPAIYTLGISAGKFVECGKNKTLNSIERFFSSKIETDQPCSSVNVDKDDSEKLNENSHLNDESESNNGANSNETSSKSSKFDIRDLLLNQKEKIKNGDESDLDTQDLDDDDDGVIEIDIEDNKDKQKDKIDGFFKKSSHIDSNVNYDDIDYVDCEKCNKKILCWEMPEHEDFHFAQMISKEESQISGVNNKKRIADSTPVKESVTNKAAKIGKKMKTELGEAVKSSIKMTGKSKKSQEEIIHELRTRIKLQDYGVENAQSTDYPGTYENYDDAWDLEKFKKNFKIEIKNYSSDKMELGFDMVGIDASIANSFRRILLAEVPTMAIEKVLIYNNTSVIQDEVLAHRLGLIPLKADPNQFKFKLNSDGDNNEDDTLEYELKIRCKMLKNADKEDKKSYIDSKVLSSHIKWVPIGNQAEKFKSEDVCPVEGDILIAKMNPGQELDLKLLAVKGIGKDHAKFSPVATAYYRLLTEIVLKQDFYDEQAERLKSCFSPGVIKIVDDDKKEGRTKAVVDNPRLDTCS</sequence>
<evidence type="ECO:0000256" key="15">
    <source>
        <dbReference type="ARBA" id="ARBA00023163"/>
    </source>
</evidence>